<dbReference type="Proteomes" id="UP000505020">
    <property type="component" value="Chromosome"/>
</dbReference>
<dbReference type="RefSeq" id="WP_173228047.1">
    <property type="nucleotide sequence ID" value="NZ_CP053941.1"/>
</dbReference>
<dbReference type="InterPro" id="IPR050738">
    <property type="entry name" value="Sulfatase"/>
</dbReference>
<proteinExistence type="inferred from homology"/>
<accession>A0A7D3XYK4</accession>
<evidence type="ECO:0000313" key="4">
    <source>
        <dbReference type="Proteomes" id="UP000505020"/>
    </source>
</evidence>
<dbReference type="Pfam" id="PF00884">
    <property type="entry name" value="Sulfatase"/>
    <property type="match status" value="1"/>
</dbReference>
<evidence type="ECO:0000256" key="1">
    <source>
        <dbReference type="ARBA" id="ARBA00008779"/>
    </source>
</evidence>
<feature type="domain" description="Sulfatase N-terminal" evidence="2">
    <location>
        <begin position="3"/>
        <end position="328"/>
    </location>
</feature>
<dbReference type="EMBL" id="CP053941">
    <property type="protein sequence ID" value="QKG91347.1"/>
    <property type="molecule type" value="Genomic_DNA"/>
</dbReference>
<gene>
    <name evidence="3" type="ORF">HPS36_00265</name>
</gene>
<dbReference type="GeneID" id="55593389"/>
<keyword evidence="4" id="KW-1185">Reference proteome</keyword>
<dbReference type="Gene3D" id="3.40.720.10">
    <property type="entry name" value="Alkaline Phosphatase, subunit A"/>
    <property type="match status" value="1"/>
</dbReference>
<sequence>MRDIVLVTVDSLRADHVGWHGYDRDTTPNLDERAASAETFQSAFSHACSTRPSFPSIMTSSYALEYGGFERLSPKRTTIAELFSEAGYETAGFHSNLYLSADFGYDRGFDRFFDSRSDPDVFAKLRQEVKTRLDSDGAIYALLQRAFNATEKQTGIELGSAYVGAEEITNRALEWARSTDDGPRFLWVHYMDVHHPYVPPEKYQKRFRDDSVSDRDAVRLRRKMLESPDEITVDELNTLVDLYDAEIAYVDAEVERLVTTLREEWGDDPVFTFTSDHGEEFLDHDDFSHSATFYDEVIHVPLFIDDGEPGSVHDDLVGLMDLPPTLATYGDAEPPESFRGTDLGCVETDNWTRSEVISEWSNPESGDRRFSVRTDEWKYVREEDGTERLYNLRADPNETENVIHDSPGKLEELRDTIRDHQKLLGESVDDLGEVTMDEEVKQRLRDLGYQE</sequence>
<name>A0A7D3XYK4_9EURY</name>
<dbReference type="InterPro" id="IPR017850">
    <property type="entry name" value="Alkaline_phosphatase_core_sf"/>
</dbReference>
<organism evidence="3 4">
    <name type="scientific">Halorubrum salinarum</name>
    <dbReference type="NCBI Taxonomy" id="2739057"/>
    <lineage>
        <taxon>Archaea</taxon>
        <taxon>Methanobacteriati</taxon>
        <taxon>Methanobacteriota</taxon>
        <taxon>Stenosarchaea group</taxon>
        <taxon>Halobacteria</taxon>
        <taxon>Halobacteriales</taxon>
        <taxon>Haloferacaceae</taxon>
        <taxon>Halorubrum</taxon>
    </lineage>
</organism>
<dbReference type="CDD" id="cd16148">
    <property type="entry name" value="sulfatase_like"/>
    <property type="match status" value="1"/>
</dbReference>
<evidence type="ECO:0000313" key="3">
    <source>
        <dbReference type="EMBL" id="QKG91347.1"/>
    </source>
</evidence>
<dbReference type="PANTHER" id="PTHR42693">
    <property type="entry name" value="ARYLSULFATASE FAMILY MEMBER"/>
    <property type="match status" value="1"/>
</dbReference>
<evidence type="ECO:0000259" key="2">
    <source>
        <dbReference type="Pfam" id="PF00884"/>
    </source>
</evidence>
<dbReference type="Gene3D" id="3.30.1120.10">
    <property type="match status" value="1"/>
</dbReference>
<dbReference type="InterPro" id="IPR000917">
    <property type="entry name" value="Sulfatase_N"/>
</dbReference>
<dbReference type="SUPFAM" id="SSF53649">
    <property type="entry name" value="Alkaline phosphatase-like"/>
    <property type="match status" value="1"/>
</dbReference>
<dbReference type="GO" id="GO:0004065">
    <property type="term" value="F:arylsulfatase activity"/>
    <property type="evidence" value="ECO:0007669"/>
    <property type="project" value="TreeGrafter"/>
</dbReference>
<reference evidence="3 4" key="1">
    <citation type="submission" date="2020-05" db="EMBL/GenBank/DDBJ databases">
        <title>Halorubrum RHB-C sp.nov., an extremely halophilic archaeon isolated from solar salt farm.</title>
        <authorList>
            <person name="Ho H."/>
            <person name="Danganan R.E."/>
            <person name="Dedeles G.R."/>
            <person name="Kim S.-G."/>
        </authorList>
    </citation>
    <scope>NUCLEOTIDE SEQUENCE [LARGE SCALE GENOMIC DNA]</scope>
    <source>
        <strain evidence="3 4">RHB-C</strain>
    </source>
</reference>
<dbReference type="AlphaFoldDB" id="A0A7D3XYK4"/>
<comment type="similarity">
    <text evidence="1">Belongs to the sulfatase family.</text>
</comment>
<dbReference type="PANTHER" id="PTHR42693:SF33">
    <property type="entry name" value="ARYLSULFATASE"/>
    <property type="match status" value="1"/>
</dbReference>
<dbReference type="KEGG" id="hsai:HPS36_00265"/>
<protein>
    <submittedName>
        <fullName evidence="3">Sulfatase</fullName>
    </submittedName>
</protein>